<dbReference type="PANTHER" id="PTHR16684">
    <property type="entry name" value="CENTROMERE PROTEIN C"/>
    <property type="match status" value="1"/>
</dbReference>
<accession>A0ABP0TWH7</accession>
<evidence type="ECO:0000256" key="1">
    <source>
        <dbReference type="ARBA" id="ARBA00004123"/>
    </source>
</evidence>
<reference evidence="5" key="1">
    <citation type="submission" date="2024-02" db="EMBL/GenBank/DDBJ databases">
        <authorList>
            <consortium name="ELIXIR-Norway"/>
            <consortium name="Elixir Norway"/>
        </authorList>
    </citation>
    <scope>NUCLEOTIDE SEQUENCE</scope>
</reference>
<comment type="similarity">
    <text evidence="2">Belongs to the CENP-C/MIF2 family.</text>
</comment>
<evidence type="ECO:0000256" key="4">
    <source>
        <dbReference type="SAM" id="MobiDB-lite"/>
    </source>
</evidence>
<dbReference type="Proteomes" id="UP001497512">
    <property type="component" value="Chromosome 15"/>
</dbReference>
<evidence type="ECO:0000313" key="6">
    <source>
        <dbReference type="Proteomes" id="UP001497512"/>
    </source>
</evidence>
<evidence type="ECO:0000313" key="5">
    <source>
        <dbReference type="EMBL" id="CAK9206833.1"/>
    </source>
</evidence>
<dbReference type="PANTHER" id="PTHR16684:SF11">
    <property type="entry name" value="CENTROMERE PROTEIN C"/>
    <property type="match status" value="1"/>
</dbReference>
<dbReference type="EMBL" id="OZ019907">
    <property type="protein sequence ID" value="CAK9206833.1"/>
    <property type="molecule type" value="Genomic_DNA"/>
</dbReference>
<dbReference type="InterPro" id="IPR028386">
    <property type="entry name" value="CENP-C/Mif2/cnp3"/>
</dbReference>
<comment type="subcellular location">
    <subcellularLocation>
        <location evidence="1">Nucleus</location>
    </subcellularLocation>
</comment>
<keyword evidence="3" id="KW-0539">Nucleus</keyword>
<organism evidence="5 6">
    <name type="scientific">Sphagnum troendelagicum</name>
    <dbReference type="NCBI Taxonomy" id="128251"/>
    <lineage>
        <taxon>Eukaryota</taxon>
        <taxon>Viridiplantae</taxon>
        <taxon>Streptophyta</taxon>
        <taxon>Embryophyta</taxon>
        <taxon>Bryophyta</taxon>
        <taxon>Sphagnophytina</taxon>
        <taxon>Sphagnopsida</taxon>
        <taxon>Sphagnales</taxon>
        <taxon>Sphagnaceae</taxon>
        <taxon>Sphagnum</taxon>
    </lineage>
</organism>
<sequence>MDHHQDPLVGDENVASLLYKKRKGTVMMMQKGEEGGGGERGGSAEWATNSRSRIREVAATFERRNSRGRGRITVSQPLQVDVSPFTFQQRSITALKENVMHEEGSGPGNHFQPVMGKKRMLRKLGTNMTRRVPGPVAESLDKENQKKCVQEDAKSFFGRKKALRAVEQKAIGASVPKNFFKSQASNSPAHFSRAVAAQRCSGGRGIVFTRATPLDLSDLQEYFAKLDQEETLAEEEEAEEPELQVSFFRGTEAIHVARDEVEKEYEEKADEALLIQAPDLAKPGEIADQESQASADEILEVRVTSGCEQHAQLRAGSHEPHELVVEEEVVSKGPFEIPDEESQAFSDEIHEVQVRQGHEPPVQLEARSYKPEKLVAEEDAGSKIWMESVHQESQACDNEILEVQVTEWCGQPKNRQVSQELPKVGVEEDVVPELPVSFLREADRLCVEREAVEVCEVEKDKAMLTQALEKHFENAELKSQVCEQPVQLQARSQELQDLVVENENVNGYLEMEDVAEVSSAGKVEFELSHGGHSVELWSVEFNQRHGRRECFLLNEIRSSSLNPIQHGLPEQRILALMNDVSPKSPPPQTAQHLQEDINRNTIQHLTVPVPDTSPTPPTNPLSIFGPRYSRISQSVELHQRRLFIDDEDGRHKPWTVESAIVQPVESVTVHLLEHEQEDLATKSQSNVIACTEQHRVDGDVDAMNKCSASNQELQAASELGAQGGTSSPSGNHLVDMTGTIAPVSTGSPSHDDVHDVDVGKDLEGSKAMCEDSVQASEQAPGEILFELSMLEPVDQPMKSNNEAPLPFQEPAVPECVRDVSTIDMPIDEHAEDQQSNVGTSQAEQKLADAELALSACNTEVTPKKQQKQERQLRRKRKQVISPLDAGTKWQDGQRVSTRIKSKPLEWWRGERMLYGRVHSSLPTLIGIKHYSPDPVWPKARPKRSDRLHHKMYKVDSFVPEEYNEMIRLAAL</sequence>
<name>A0ABP0TWH7_9BRYO</name>
<evidence type="ECO:0000256" key="3">
    <source>
        <dbReference type="ARBA" id="ARBA00023242"/>
    </source>
</evidence>
<keyword evidence="6" id="KW-1185">Reference proteome</keyword>
<gene>
    <name evidence="5" type="ORF">CSSPTR1EN2_LOCUS8546</name>
</gene>
<feature type="region of interest" description="Disordered" evidence="4">
    <location>
        <begin position="857"/>
        <end position="886"/>
    </location>
</feature>
<evidence type="ECO:0000256" key="2">
    <source>
        <dbReference type="ARBA" id="ARBA00010291"/>
    </source>
</evidence>
<proteinExistence type="inferred from homology"/>
<protein>
    <submittedName>
        <fullName evidence="5">Uncharacterized protein</fullName>
    </submittedName>
</protein>